<dbReference type="EMBL" id="JACHMY010000001">
    <property type="protein sequence ID" value="MBB5836282.1"/>
    <property type="molecule type" value="Genomic_DNA"/>
</dbReference>
<evidence type="ECO:0000313" key="3">
    <source>
        <dbReference type="Proteomes" id="UP000549971"/>
    </source>
</evidence>
<keyword evidence="3" id="KW-1185">Reference proteome</keyword>
<accession>A0A7W9MUI9</accession>
<gene>
    <name evidence="2" type="ORF">HDA39_003016</name>
</gene>
<evidence type="ECO:0000256" key="1">
    <source>
        <dbReference type="SAM" id="MobiDB-lite"/>
    </source>
</evidence>
<dbReference type="Proteomes" id="UP000549971">
    <property type="component" value="Unassembled WGS sequence"/>
</dbReference>
<organism evidence="2 3">
    <name type="scientific">Kribbella italica</name>
    <dbReference type="NCBI Taxonomy" id="1540520"/>
    <lineage>
        <taxon>Bacteria</taxon>
        <taxon>Bacillati</taxon>
        <taxon>Actinomycetota</taxon>
        <taxon>Actinomycetes</taxon>
        <taxon>Propionibacteriales</taxon>
        <taxon>Kribbellaceae</taxon>
        <taxon>Kribbella</taxon>
    </lineage>
</organism>
<dbReference type="Gene3D" id="3.40.1350.120">
    <property type="match status" value="1"/>
</dbReference>
<feature type="region of interest" description="Disordered" evidence="1">
    <location>
        <begin position="329"/>
        <end position="354"/>
    </location>
</feature>
<evidence type="ECO:0008006" key="4">
    <source>
        <dbReference type="Google" id="ProtNLM"/>
    </source>
</evidence>
<reference evidence="2 3" key="1">
    <citation type="submission" date="2020-08" db="EMBL/GenBank/DDBJ databases">
        <title>Sequencing the genomes of 1000 actinobacteria strains.</title>
        <authorList>
            <person name="Klenk H.-P."/>
        </authorList>
    </citation>
    <scope>NUCLEOTIDE SEQUENCE [LARGE SCALE GENOMIC DNA]</scope>
    <source>
        <strain evidence="2 3">DSM 28967</strain>
    </source>
</reference>
<protein>
    <recommendedName>
        <fullName evidence="4">tRNA nuclease CdiA C-terminal domain-containing protein</fullName>
    </recommendedName>
</protein>
<sequence>MPSDLQRVARGLVECLDEVPQVVLHLQRTADRCRENAALAIVASQGRATVAAQQLDAAARACEAAAHYLSMAPPKAKAWAERLVGEGRSSNRPDSGSADRNKATGGVGERDSRGRTRWLEARFKPGEDPEAGEAPLIRVARKAFEELRKQQEKDAEEWDRSESPEELEVELVVDPKGELRVAGKAAASADEDEDAERQEPAYEIVVDLGDAARELLEAMAASGEQVWERAELVIAVDRVTATFEYGEDGPEVVVPVVDVELPEFEVGEVPGAVDVPVLDVEVGETEFDPAFEPRALGVDFAPGVHDPGGSFKPHEIPTAERLAENGWRVDARPPDHKTQRHKNPDVMLRKSGQDPGVRVEIKAPISSKLSAIKRNIRDASKQAKEGGEVVIDGRTIDLSEFDMHEAFRSACLQEGSPVSRRVHFILGDGRLVTLLKEMHVRQ</sequence>
<evidence type="ECO:0000313" key="2">
    <source>
        <dbReference type="EMBL" id="MBB5836282.1"/>
    </source>
</evidence>
<proteinExistence type="predicted"/>
<name>A0A7W9MUI9_9ACTN</name>
<comment type="caution">
    <text evidence="2">The sequence shown here is derived from an EMBL/GenBank/DDBJ whole genome shotgun (WGS) entry which is preliminary data.</text>
</comment>
<dbReference type="AlphaFoldDB" id="A0A7W9MUI9"/>
<feature type="region of interest" description="Disordered" evidence="1">
    <location>
        <begin position="85"/>
        <end position="117"/>
    </location>
</feature>
<dbReference type="RefSeq" id="WP_184795822.1">
    <property type="nucleotide sequence ID" value="NZ_JACHMY010000001.1"/>
</dbReference>